<comment type="subcellular location">
    <subcellularLocation>
        <location evidence="1">Nucleus</location>
    </subcellularLocation>
</comment>
<dbReference type="CDD" id="cd00067">
    <property type="entry name" value="GAL4"/>
    <property type="match status" value="1"/>
</dbReference>
<dbReference type="GO" id="GO:0009893">
    <property type="term" value="P:positive regulation of metabolic process"/>
    <property type="evidence" value="ECO:0007669"/>
    <property type="project" value="UniProtKB-ARBA"/>
</dbReference>
<dbReference type="Pfam" id="PF04082">
    <property type="entry name" value="Fungal_trans"/>
    <property type="match status" value="1"/>
</dbReference>
<evidence type="ECO:0000256" key="6">
    <source>
        <dbReference type="ARBA" id="ARBA00023163"/>
    </source>
</evidence>
<feature type="region of interest" description="Disordered" evidence="8">
    <location>
        <begin position="667"/>
        <end position="693"/>
    </location>
</feature>
<dbReference type="OrthoDB" id="2154091at2759"/>
<dbReference type="Gene3D" id="4.10.240.10">
    <property type="entry name" value="Zn(2)-C6 fungal-type DNA-binding domain"/>
    <property type="match status" value="1"/>
</dbReference>
<evidence type="ECO:0000259" key="9">
    <source>
        <dbReference type="PROSITE" id="PS50048"/>
    </source>
</evidence>
<dbReference type="InterPro" id="IPR036864">
    <property type="entry name" value="Zn2-C6_fun-type_DNA-bd_sf"/>
</dbReference>
<keyword evidence="11" id="KW-1185">Reference proteome</keyword>
<dbReference type="InterPro" id="IPR001138">
    <property type="entry name" value="Zn2Cys6_DnaBD"/>
</dbReference>
<evidence type="ECO:0000256" key="5">
    <source>
        <dbReference type="ARBA" id="ARBA00023125"/>
    </source>
</evidence>
<evidence type="ECO:0000256" key="3">
    <source>
        <dbReference type="ARBA" id="ARBA00022833"/>
    </source>
</evidence>
<protein>
    <recommendedName>
        <fullName evidence="9">Zn(2)-C6 fungal-type domain-containing protein</fullName>
    </recommendedName>
</protein>
<dbReference type="GeneID" id="37080066"/>
<reference evidence="10 11" key="1">
    <citation type="submission" date="2016-12" db="EMBL/GenBank/DDBJ databases">
        <title>The genomes of Aspergillus section Nigri reveals drivers in fungal speciation.</title>
        <authorList>
            <consortium name="DOE Joint Genome Institute"/>
            <person name="Vesth T.C."/>
            <person name="Nybo J."/>
            <person name="Theobald S."/>
            <person name="Brandl J."/>
            <person name="Frisvad J.C."/>
            <person name="Nielsen K.F."/>
            <person name="Lyhne E.K."/>
            <person name="Kogle M.E."/>
            <person name="Kuo A."/>
            <person name="Riley R."/>
            <person name="Clum A."/>
            <person name="Nolan M."/>
            <person name="Lipzen A."/>
            <person name="Salamov A."/>
            <person name="Henrissat B."/>
            <person name="Wiebenga A."/>
            <person name="De Vries R.P."/>
            <person name="Grigoriev I.V."/>
            <person name="Mortensen U.H."/>
            <person name="Andersen M.R."/>
            <person name="Baker S.E."/>
        </authorList>
    </citation>
    <scope>NUCLEOTIDE SEQUENCE [LARGE SCALE GENOMIC DNA]</scope>
    <source>
        <strain evidence="10 11">JOP 1030-1</strain>
    </source>
</reference>
<dbReference type="Pfam" id="PF00172">
    <property type="entry name" value="Zn_clus"/>
    <property type="match status" value="1"/>
</dbReference>
<name>A0A318ZBI0_9EURO</name>
<dbReference type="GO" id="GO:0008270">
    <property type="term" value="F:zinc ion binding"/>
    <property type="evidence" value="ECO:0007669"/>
    <property type="project" value="InterPro"/>
</dbReference>
<dbReference type="PANTHER" id="PTHR31313">
    <property type="entry name" value="TY1 ENHANCER ACTIVATOR"/>
    <property type="match status" value="1"/>
</dbReference>
<dbReference type="PANTHER" id="PTHR31313:SF77">
    <property type="entry name" value="ZN(II)2CYS6 TRANSCRIPTION FACTOR (EUROFUNG)"/>
    <property type="match status" value="1"/>
</dbReference>
<dbReference type="InterPro" id="IPR051615">
    <property type="entry name" value="Transcr_Regulatory_Elem"/>
</dbReference>
<dbReference type="SMART" id="SM00906">
    <property type="entry name" value="Fungal_trans"/>
    <property type="match status" value="1"/>
</dbReference>
<sequence length="756" mass="84437">MPFKSKPVKVACNPCRERRVKCDGATPTCKTCEKAGKSCSYRQGDSRSTKAPVRVSLGVLVKRINQLVELIEAQGLNFPPMEESDHSIIQSVLDVYGVEYQDLSPCGLENSDSVPSLTKPVQEQTTKNSAHHAEEKTWSTYNLRPRLSNVASAPARSQRHSDFPITEPAPQPSFLPDIQVEDEKAQVTNQLSCRLGKLQVTHDGQLQYFGFSSNPRLLDSLAGVSPPCLTDIQKRAQEALENTKIAPSYDEAFEQHLLKLYFTWQDPCLHAVEERAFWNSRSQQSSEGMTTPYCSGTLINAMCAMGAAYEDQDHPHPMISRRSLAEFFGDRAKVLLGLELESPSLATVQALVILSEFEASCTRETCGWLYSAGMAMRLAFDLGLHLDMTPYVDKGIISSENAEVRRVTFWGVYMNEQFWGYYLGRPTRSPVEAITVKKLDEGNTSTATRWEPYGHMGLTTNTISILNPLRLLCSQWVSLYDLMLPLAEVLYGNSLINALRLHEIAADTVHKLNTWKTQLPAQLTLDREYLSIPPLPHVLALHMQYHQLLIHCHRPYISQGPGSRQARMTCIESAVSITKLLTEYRQHYTFQRANLQIVSSVFYAAVILFFSTAPLTNDDGTELKGHLYTCFRALDELGNQFESAKRTNTLLQKLQRGWQIHRRETNVSQGIKEKSPYPPAATSRRPITWDEGFSHPAGDSYSGSVAARRAEAHVDVDANTSLESPSGRERLPSAQDLLGSDLCSILLSEGISGAFV</sequence>
<dbReference type="SMART" id="SM00066">
    <property type="entry name" value="GAL4"/>
    <property type="match status" value="1"/>
</dbReference>
<dbReference type="Proteomes" id="UP000248349">
    <property type="component" value="Unassembled WGS sequence"/>
</dbReference>
<dbReference type="GO" id="GO:0000981">
    <property type="term" value="F:DNA-binding transcription factor activity, RNA polymerase II-specific"/>
    <property type="evidence" value="ECO:0007669"/>
    <property type="project" value="InterPro"/>
</dbReference>
<evidence type="ECO:0000256" key="1">
    <source>
        <dbReference type="ARBA" id="ARBA00004123"/>
    </source>
</evidence>
<dbReference type="STRING" id="1450539.A0A318ZBI0"/>
<dbReference type="PROSITE" id="PS50048">
    <property type="entry name" value="ZN2_CY6_FUNGAL_2"/>
    <property type="match status" value="1"/>
</dbReference>
<dbReference type="GO" id="GO:0003677">
    <property type="term" value="F:DNA binding"/>
    <property type="evidence" value="ECO:0007669"/>
    <property type="project" value="UniProtKB-KW"/>
</dbReference>
<accession>A0A318ZBI0</accession>
<evidence type="ECO:0000313" key="11">
    <source>
        <dbReference type="Proteomes" id="UP000248349"/>
    </source>
</evidence>
<evidence type="ECO:0000256" key="8">
    <source>
        <dbReference type="SAM" id="MobiDB-lite"/>
    </source>
</evidence>
<keyword evidence="7" id="KW-0539">Nucleus</keyword>
<dbReference type="SUPFAM" id="SSF57701">
    <property type="entry name" value="Zn2/Cys6 DNA-binding domain"/>
    <property type="match status" value="1"/>
</dbReference>
<evidence type="ECO:0000256" key="4">
    <source>
        <dbReference type="ARBA" id="ARBA00023015"/>
    </source>
</evidence>
<dbReference type="AlphaFoldDB" id="A0A318ZBI0"/>
<keyword evidence="5" id="KW-0238">DNA-binding</keyword>
<organism evidence="10 11">
    <name type="scientific">Aspergillus saccharolyticus JOP 1030-1</name>
    <dbReference type="NCBI Taxonomy" id="1450539"/>
    <lineage>
        <taxon>Eukaryota</taxon>
        <taxon>Fungi</taxon>
        <taxon>Dikarya</taxon>
        <taxon>Ascomycota</taxon>
        <taxon>Pezizomycotina</taxon>
        <taxon>Eurotiomycetes</taxon>
        <taxon>Eurotiomycetidae</taxon>
        <taxon>Eurotiales</taxon>
        <taxon>Aspergillaceae</taxon>
        <taxon>Aspergillus</taxon>
        <taxon>Aspergillus subgen. Circumdati</taxon>
    </lineage>
</organism>
<dbReference type="CDD" id="cd12148">
    <property type="entry name" value="fungal_TF_MHR"/>
    <property type="match status" value="1"/>
</dbReference>
<dbReference type="RefSeq" id="XP_025426802.1">
    <property type="nucleotide sequence ID" value="XM_025578837.1"/>
</dbReference>
<dbReference type="PROSITE" id="PS00463">
    <property type="entry name" value="ZN2_CY6_FUNGAL_1"/>
    <property type="match status" value="1"/>
</dbReference>
<feature type="domain" description="Zn(2)-C6 fungal-type" evidence="9">
    <location>
        <begin position="11"/>
        <end position="41"/>
    </location>
</feature>
<keyword evidence="6" id="KW-0804">Transcription</keyword>
<keyword evidence="2" id="KW-0479">Metal-binding</keyword>
<keyword evidence="4" id="KW-0805">Transcription regulation</keyword>
<evidence type="ECO:0000313" key="10">
    <source>
        <dbReference type="EMBL" id="PYH40820.1"/>
    </source>
</evidence>
<evidence type="ECO:0000256" key="7">
    <source>
        <dbReference type="ARBA" id="ARBA00023242"/>
    </source>
</evidence>
<keyword evidence="3" id="KW-0862">Zinc</keyword>
<evidence type="ECO:0000256" key="2">
    <source>
        <dbReference type="ARBA" id="ARBA00022723"/>
    </source>
</evidence>
<dbReference type="InterPro" id="IPR007219">
    <property type="entry name" value="XnlR_reg_dom"/>
</dbReference>
<gene>
    <name evidence="10" type="ORF">BP01DRAFT_408894</name>
</gene>
<dbReference type="EMBL" id="KZ821276">
    <property type="protein sequence ID" value="PYH40820.1"/>
    <property type="molecule type" value="Genomic_DNA"/>
</dbReference>
<dbReference type="GO" id="GO:0006351">
    <property type="term" value="P:DNA-templated transcription"/>
    <property type="evidence" value="ECO:0007669"/>
    <property type="project" value="InterPro"/>
</dbReference>
<dbReference type="GO" id="GO:0005634">
    <property type="term" value="C:nucleus"/>
    <property type="evidence" value="ECO:0007669"/>
    <property type="project" value="UniProtKB-SubCell"/>
</dbReference>
<proteinExistence type="predicted"/>